<reference evidence="6" key="1">
    <citation type="submission" date="2023-07" db="EMBL/GenBank/DDBJ databases">
        <title>Two novel species in the genus Flavivirga.</title>
        <authorList>
            <person name="Kwon K."/>
        </authorList>
    </citation>
    <scope>NUCLEOTIDE SEQUENCE</scope>
    <source>
        <strain evidence="6">KCTC 52353</strain>
    </source>
</reference>
<dbReference type="Gene3D" id="1.10.357.10">
    <property type="entry name" value="Tetracycline Repressor, domain 2"/>
    <property type="match status" value="1"/>
</dbReference>
<evidence type="ECO:0000313" key="7">
    <source>
        <dbReference type="Proteomes" id="UP001176883"/>
    </source>
</evidence>
<evidence type="ECO:0000256" key="3">
    <source>
        <dbReference type="ARBA" id="ARBA00023163"/>
    </source>
</evidence>
<dbReference type="PANTHER" id="PTHR47506">
    <property type="entry name" value="TRANSCRIPTIONAL REGULATORY PROTEIN"/>
    <property type="match status" value="1"/>
</dbReference>
<name>A0ABT8WD49_9FLAO</name>
<dbReference type="Pfam" id="PF00440">
    <property type="entry name" value="TetR_N"/>
    <property type="match status" value="1"/>
</dbReference>
<dbReference type="Proteomes" id="UP001176883">
    <property type="component" value="Unassembled WGS sequence"/>
</dbReference>
<dbReference type="RefSeq" id="WP_303278772.1">
    <property type="nucleotide sequence ID" value="NZ_JAUOEK010000142.1"/>
</dbReference>
<dbReference type="EMBL" id="JAUOEK010000142">
    <property type="protein sequence ID" value="MDO5971069.1"/>
    <property type="molecule type" value="Genomic_DNA"/>
</dbReference>
<keyword evidence="1" id="KW-0805">Transcription regulation</keyword>
<feature type="domain" description="HTH tetR-type" evidence="5">
    <location>
        <begin position="6"/>
        <end position="66"/>
    </location>
</feature>
<dbReference type="InterPro" id="IPR009057">
    <property type="entry name" value="Homeodomain-like_sf"/>
</dbReference>
<protein>
    <submittedName>
        <fullName evidence="6">TetR/AcrR family transcriptional regulator</fullName>
    </submittedName>
</protein>
<keyword evidence="2 4" id="KW-0238">DNA-binding</keyword>
<sequence length="193" mass="21856">MPKVETFDKELVLKKATYVFHNKGFNATSMQDLVDATALNRSSIYNSFGSKLDLFLECLKSYENIYTIKICETLHKADNSLHAIELLFEFYINEIINDKDGKGCLVVNCASEMANQEQSLTNFLCSNQDSFIELLEGLVLKGQEESTINLKRTSKEYAFYLLSSIRGLRTTGILISNKKDLQTIAKTIIQTLI</sequence>
<gene>
    <name evidence="6" type="ORF">Q4Q35_14775</name>
</gene>
<dbReference type="InterPro" id="IPR036271">
    <property type="entry name" value="Tet_transcr_reg_TetR-rel_C_sf"/>
</dbReference>
<organism evidence="6 7">
    <name type="scientific">Flavivirga aquimarina</name>
    <dbReference type="NCBI Taxonomy" id="2027862"/>
    <lineage>
        <taxon>Bacteria</taxon>
        <taxon>Pseudomonadati</taxon>
        <taxon>Bacteroidota</taxon>
        <taxon>Flavobacteriia</taxon>
        <taxon>Flavobacteriales</taxon>
        <taxon>Flavobacteriaceae</taxon>
        <taxon>Flavivirga</taxon>
    </lineage>
</organism>
<keyword evidence="3" id="KW-0804">Transcription</keyword>
<evidence type="ECO:0000259" key="5">
    <source>
        <dbReference type="PROSITE" id="PS50977"/>
    </source>
</evidence>
<evidence type="ECO:0000256" key="4">
    <source>
        <dbReference type="PROSITE-ProRule" id="PRU00335"/>
    </source>
</evidence>
<accession>A0ABT8WD49</accession>
<keyword evidence="7" id="KW-1185">Reference proteome</keyword>
<dbReference type="PROSITE" id="PS50977">
    <property type="entry name" value="HTH_TETR_2"/>
    <property type="match status" value="1"/>
</dbReference>
<dbReference type="Gene3D" id="1.10.10.60">
    <property type="entry name" value="Homeodomain-like"/>
    <property type="match status" value="1"/>
</dbReference>
<dbReference type="InterPro" id="IPR001647">
    <property type="entry name" value="HTH_TetR"/>
</dbReference>
<feature type="DNA-binding region" description="H-T-H motif" evidence="4">
    <location>
        <begin position="29"/>
        <end position="48"/>
    </location>
</feature>
<dbReference type="SUPFAM" id="SSF48498">
    <property type="entry name" value="Tetracyclin repressor-like, C-terminal domain"/>
    <property type="match status" value="1"/>
</dbReference>
<comment type="caution">
    <text evidence="6">The sequence shown here is derived from an EMBL/GenBank/DDBJ whole genome shotgun (WGS) entry which is preliminary data.</text>
</comment>
<evidence type="ECO:0000256" key="2">
    <source>
        <dbReference type="ARBA" id="ARBA00023125"/>
    </source>
</evidence>
<proteinExistence type="predicted"/>
<dbReference type="PANTHER" id="PTHR47506:SF1">
    <property type="entry name" value="HTH-TYPE TRANSCRIPTIONAL REGULATOR YJDC"/>
    <property type="match status" value="1"/>
</dbReference>
<dbReference type="SUPFAM" id="SSF46689">
    <property type="entry name" value="Homeodomain-like"/>
    <property type="match status" value="1"/>
</dbReference>
<evidence type="ECO:0000256" key="1">
    <source>
        <dbReference type="ARBA" id="ARBA00023015"/>
    </source>
</evidence>
<evidence type="ECO:0000313" key="6">
    <source>
        <dbReference type="EMBL" id="MDO5971069.1"/>
    </source>
</evidence>